<feature type="domain" description="Helicase ATP-binding" evidence="5">
    <location>
        <begin position="33"/>
        <end position="203"/>
    </location>
</feature>
<keyword evidence="3 7" id="KW-0347">Helicase</keyword>
<dbReference type="RefSeq" id="WP_212967488.1">
    <property type="nucleotide sequence ID" value="NZ_BORB01000062.1"/>
</dbReference>
<keyword evidence="4" id="KW-0067">ATP-binding</keyword>
<dbReference type="SMART" id="SM00487">
    <property type="entry name" value="DEXDc"/>
    <property type="match status" value="1"/>
</dbReference>
<dbReference type="SUPFAM" id="SSF52540">
    <property type="entry name" value="P-loop containing nucleoside triphosphate hydrolases"/>
    <property type="match status" value="1"/>
</dbReference>
<proteinExistence type="predicted"/>
<dbReference type="GO" id="GO:0004386">
    <property type="term" value="F:helicase activity"/>
    <property type="evidence" value="ECO:0007669"/>
    <property type="project" value="UniProtKB-KW"/>
</dbReference>
<name>A0ABQ4KPD3_9BACI</name>
<evidence type="ECO:0000259" key="5">
    <source>
        <dbReference type="PROSITE" id="PS51192"/>
    </source>
</evidence>
<dbReference type="SMART" id="SM00490">
    <property type="entry name" value="HELICc"/>
    <property type="match status" value="1"/>
</dbReference>
<protein>
    <submittedName>
        <fullName evidence="7">ATP-dependent RNA helicase YfmL</fullName>
    </submittedName>
</protein>
<dbReference type="InterPro" id="IPR027417">
    <property type="entry name" value="P-loop_NTPase"/>
</dbReference>
<feature type="domain" description="Helicase C-terminal" evidence="6">
    <location>
        <begin position="230"/>
        <end position="384"/>
    </location>
</feature>
<dbReference type="InterPro" id="IPR044742">
    <property type="entry name" value="DEAD/DEAH_RhlB"/>
</dbReference>
<dbReference type="CDD" id="cd00268">
    <property type="entry name" value="DEADc"/>
    <property type="match status" value="1"/>
</dbReference>
<dbReference type="Proteomes" id="UP000679950">
    <property type="component" value="Unassembled WGS sequence"/>
</dbReference>
<reference evidence="7 8" key="1">
    <citation type="submission" date="2021-03" db="EMBL/GenBank/DDBJ databases">
        <title>Antimicrobial resistance genes in bacteria isolated from Japanese honey, and their potential for conferring macrolide and lincosamide resistance in the American foulbrood pathogen Paenibacillus larvae.</title>
        <authorList>
            <person name="Okamoto M."/>
            <person name="Kumagai M."/>
            <person name="Kanamori H."/>
            <person name="Takamatsu D."/>
        </authorList>
    </citation>
    <scope>NUCLEOTIDE SEQUENCE [LARGE SCALE GENOMIC DNA]</scope>
    <source>
        <strain evidence="7 8">J8TS2</strain>
    </source>
</reference>
<organism evidence="7 8">
    <name type="scientific">Lederbergia ruris</name>
    <dbReference type="NCBI Taxonomy" id="217495"/>
    <lineage>
        <taxon>Bacteria</taxon>
        <taxon>Bacillati</taxon>
        <taxon>Bacillota</taxon>
        <taxon>Bacilli</taxon>
        <taxon>Bacillales</taxon>
        <taxon>Bacillaceae</taxon>
        <taxon>Lederbergia</taxon>
    </lineage>
</organism>
<dbReference type="Pfam" id="PF00271">
    <property type="entry name" value="Helicase_C"/>
    <property type="match status" value="1"/>
</dbReference>
<dbReference type="EMBL" id="BORB01000062">
    <property type="protein sequence ID" value="GIN59800.1"/>
    <property type="molecule type" value="Genomic_DNA"/>
</dbReference>
<evidence type="ECO:0000259" key="6">
    <source>
        <dbReference type="PROSITE" id="PS51194"/>
    </source>
</evidence>
<evidence type="ECO:0000313" key="8">
    <source>
        <dbReference type="Proteomes" id="UP000679950"/>
    </source>
</evidence>
<gene>
    <name evidence="7" type="primary">yfmL</name>
    <name evidence="7" type="ORF">J8TS2_41190</name>
</gene>
<dbReference type="PROSITE" id="PS51192">
    <property type="entry name" value="HELICASE_ATP_BIND_1"/>
    <property type="match status" value="1"/>
</dbReference>
<keyword evidence="2" id="KW-0378">Hydrolase</keyword>
<keyword evidence="8" id="KW-1185">Reference proteome</keyword>
<evidence type="ECO:0000256" key="4">
    <source>
        <dbReference type="ARBA" id="ARBA00022840"/>
    </source>
</evidence>
<dbReference type="PROSITE" id="PS51194">
    <property type="entry name" value="HELICASE_CTER"/>
    <property type="match status" value="1"/>
</dbReference>
<evidence type="ECO:0000313" key="7">
    <source>
        <dbReference type="EMBL" id="GIN59800.1"/>
    </source>
</evidence>
<dbReference type="Gene3D" id="3.40.50.300">
    <property type="entry name" value="P-loop containing nucleotide triphosphate hydrolases"/>
    <property type="match status" value="2"/>
</dbReference>
<dbReference type="PANTHER" id="PTHR47963:SF7">
    <property type="entry name" value="ATP-DEPENDENT RNA HELICASE YFML-RELATED"/>
    <property type="match status" value="1"/>
</dbReference>
<comment type="caution">
    <text evidence="7">The sequence shown here is derived from an EMBL/GenBank/DDBJ whole genome shotgun (WGS) entry which is preliminary data.</text>
</comment>
<dbReference type="InterPro" id="IPR050547">
    <property type="entry name" value="DEAD_box_RNA_helicases"/>
</dbReference>
<sequence length="388" mass="44254">MKKTFLSNFNPNTQTIWKQSGFTHPTDVQEAVLNAVLDREDIIAKSPTGTGKTLAYLLPLIEKIDEENSSIQTVILAPSRELVMQIYQEAQKWTNGTNIRTASFVGGANIKRQLEKLKTRPQIVVGSPGRILELIKLKKLKMHEVQSIVLDEGDQLLNEEHLNTVRTIVKSTMNDRQLLLFSATSIKEPDQIKAMTGRAPKFITVEQIQSQTVDRTDHLYLLCEPRDRAKLLQKIAAMKKVKALVFVRDRGNMNVLYEKLKYEKVPVGLLHSDLNKREREQALTSLRKGEITLLLATDIAARGLDIEGLTHVIHYDFPIDLDQYIHRSGRTGRMGKTGTVVSFVTPRQERELKKFAKKLKLPIQLRRIYKGNFVETTQHKKKGKKKND</sequence>
<dbReference type="InterPro" id="IPR014001">
    <property type="entry name" value="Helicase_ATP-bd"/>
</dbReference>
<accession>A0ABQ4KPD3</accession>
<dbReference type="Pfam" id="PF00270">
    <property type="entry name" value="DEAD"/>
    <property type="match status" value="1"/>
</dbReference>
<keyword evidence="1" id="KW-0547">Nucleotide-binding</keyword>
<evidence type="ECO:0000256" key="1">
    <source>
        <dbReference type="ARBA" id="ARBA00022741"/>
    </source>
</evidence>
<evidence type="ECO:0000256" key="3">
    <source>
        <dbReference type="ARBA" id="ARBA00022806"/>
    </source>
</evidence>
<dbReference type="PANTHER" id="PTHR47963">
    <property type="entry name" value="DEAD-BOX ATP-DEPENDENT RNA HELICASE 47, MITOCHONDRIAL"/>
    <property type="match status" value="1"/>
</dbReference>
<dbReference type="InterPro" id="IPR011545">
    <property type="entry name" value="DEAD/DEAH_box_helicase_dom"/>
</dbReference>
<evidence type="ECO:0000256" key="2">
    <source>
        <dbReference type="ARBA" id="ARBA00022801"/>
    </source>
</evidence>
<dbReference type="InterPro" id="IPR001650">
    <property type="entry name" value="Helicase_C-like"/>
</dbReference>
<dbReference type="CDD" id="cd18787">
    <property type="entry name" value="SF2_C_DEAD"/>
    <property type="match status" value="1"/>
</dbReference>